<dbReference type="PROSITE" id="PS50297">
    <property type="entry name" value="ANK_REP_REGION"/>
    <property type="match status" value="3"/>
</dbReference>
<feature type="repeat" description="ANK" evidence="7">
    <location>
        <begin position="309"/>
        <end position="341"/>
    </location>
</feature>
<evidence type="ECO:0000313" key="10">
    <source>
        <dbReference type="Proteomes" id="UP000228380"/>
    </source>
</evidence>
<feature type="repeat" description="ANK" evidence="7">
    <location>
        <begin position="9"/>
        <end position="41"/>
    </location>
</feature>
<feature type="transmembrane region" description="Helical" evidence="8">
    <location>
        <begin position="529"/>
        <end position="552"/>
    </location>
</feature>
<name>A0A8B8ZPR5_PHODC</name>
<dbReference type="KEGG" id="pda:120107129"/>
<keyword evidence="6 8" id="KW-0472">Membrane</keyword>
<feature type="domain" description="PGG" evidence="9">
    <location>
        <begin position="530"/>
        <end position="632"/>
    </location>
</feature>
<feature type="repeat" description="ANK" evidence="7">
    <location>
        <begin position="238"/>
        <end position="270"/>
    </location>
</feature>
<proteinExistence type="predicted"/>
<gene>
    <name evidence="11" type="primary">LOC120107129</name>
</gene>
<evidence type="ECO:0000256" key="1">
    <source>
        <dbReference type="ARBA" id="ARBA00004141"/>
    </source>
</evidence>
<feature type="transmembrane region" description="Helical" evidence="8">
    <location>
        <begin position="572"/>
        <end position="593"/>
    </location>
</feature>
<keyword evidence="3" id="KW-0677">Repeat</keyword>
<dbReference type="GeneID" id="120107129"/>
<reference evidence="11" key="1">
    <citation type="submission" date="2025-08" db="UniProtKB">
        <authorList>
            <consortium name="RefSeq"/>
        </authorList>
    </citation>
    <scope>IDENTIFICATION</scope>
    <source>
        <tissue evidence="11">Young leaves</tissue>
    </source>
</reference>
<dbReference type="Pfam" id="PF13962">
    <property type="entry name" value="PGG"/>
    <property type="match status" value="1"/>
</dbReference>
<dbReference type="SUPFAM" id="SSF48403">
    <property type="entry name" value="Ankyrin repeat"/>
    <property type="match status" value="2"/>
</dbReference>
<feature type="transmembrane region" description="Helical" evidence="8">
    <location>
        <begin position="641"/>
        <end position="659"/>
    </location>
</feature>
<dbReference type="Gene3D" id="1.25.40.20">
    <property type="entry name" value="Ankyrin repeat-containing domain"/>
    <property type="match status" value="3"/>
</dbReference>
<keyword evidence="10" id="KW-1185">Reference proteome</keyword>
<organism evidence="10 11">
    <name type="scientific">Phoenix dactylifera</name>
    <name type="common">Date palm</name>
    <dbReference type="NCBI Taxonomy" id="42345"/>
    <lineage>
        <taxon>Eukaryota</taxon>
        <taxon>Viridiplantae</taxon>
        <taxon>Streptophyta</taxon>
        <taxon>Embryophyta</taxon>
        <taxon>Tracheophyta</taxon>
        <taxon>Spermatophyta</taxon>
        <taxon>Magnoliopsida</taxon>
        <taxon>Liliopsida</taxon>
        <taxon>Arecaceae</taxon>
        <taxon>Coryphoideae</taxon>
        <taxon>Phoeniceae</taxon>
        <taxon>Phoenix</taxon>
    </lineage>
</organism>
<feature type="repeat" description="ANK" evidence="7">
    <location>
        <begin position="414"/>
        <end position="436"/>
    </location>
</feature>
<dbReference type="RefSeq" id="XP_038976226.1">
    <property type="nucleotide sequence ID" value="XM_039120298.1"/>
</dbReference>
<feature type="repeat" description="ANK" evidence="7">
    <location>
        <begin position="343"/>
        <end position="375"/>
    </location>
</feature>
<comment type="subcellular location">
    <subcellularLocation>
        <location evidence="1">Membrane</location>
        <topology evidence="1">Multi-pass membrane protein</topology>
    </subcellularLocation>
</comment>
<keyword evidence="4 8" id="KW-1133">Transmembrane helix</keyword>
<keyword evidence="2 8" id="KW-0812">Transmembrane</keyword>
<accession>A0A8B8ZPR5</accession>
<evidence type="ECO:0000256" key="8">
    <source>
        <dbReference type="SAM" id="Phobius"/>
    </source>
</evidence>
<dbReference type="AlphaFoldDB" id="A0A8B8ZPR5"/>
<dbReference type="GO" id="GO:0005886">
    <property type="term" value="C:plasma membrane"/>
    <property type="evidence" value="ECO:0007669"/>
    <property type="project" value="TreeGrafter"/>
</dbReference>
<dbReference type="Proteomes" id="UP000228380">
    <property type="component" value="Unplaced"/>
</dbReference>
<dbReference type="InterPro" id="IPR026961">
    <property type="entry name" value="PGG_dom"/>
</dbReference>
<evidence type="ECO:0000256" key="2">
    <source>
        <dbReference type="ARBA" id="ARBA00022692"/>
    </source>
</evidence>
<dbReference type="PANTHER" id="PTHR24186:SF50">
    <property type="entry name" value="ANKYRIN REPEAT-CONTAINING PROTEIN ITN1-LIKE ISOFORM X1"/>
    <property type="match status" value="1"/>
</dbReference>
<evidence type="ECO:0000256" key="7">
    <source>
        <dbReference type="PROSITE-ProRule" id="PRU00023"/>
    </source>
</evidence>
<dbReference type="InterPro" id="IPR002110">
    <property type="entry name" value="Ankyrin_rpt"/>
</dbReference>
<evidence type="ECO:0000259" key="9">
    <source>
        <dbReference type="Pfam" id="PF13962"/>
    </source>
</evidence>
<evidence type="ECO:0000256" key="4">
    <source>
        <dbReference type="ARBA" id="ARBA00022989"/>
    </source>
</evidence>
<dbReference type="PANTHER" id="PTHR24186">
    <property type="entry name" value="PROTEIN PHOSPHATASE 1 REGULATORY SUBUNIT"/>
    <property type="match status" value="1"/>
</dbReference>
<evidence type="ECO:0000256" key="3">
    <source>
        <dbReference type="ARBA" id="ARBA00022737"/>
    </source>
</evidence>
<protein>
    <submittedName>
        <fullName evidence="11">Protein ACCELERATED CELL DEATH 6-like</fullName>
    </submittedName>
</protein>
<dbReference type="SMART" id="SM00248">
    <property type="entry name" value="ANK"/>
    <property type="match status" value="11"/>
</dbReference>
<feature type="transmembrane region" description="Helical" evidence="8">
    <location>
        <begin position="614"/>
        <end position="635"/>
    </location>
</feature>
<dbReference type="Pfam" id="PF12796">
    <property type="entry name" value="Ank_2"/>
    <property type="match status" value="5"/>
</dbReference>
<evidence type="ECO:0000256" key="6">
    <source>
        <dbReference type="ARBA" id="ARBA00023136"/>
    </source>
</evidence>
<dbReference type="OrthoDB" id="194358at2759"/>
<evidence type="ECO:0000256" key="5">
    <source>
        <dbReference type="ARBA" id="ARBA00023043"/>
    </source>
</evidence>
<dbReference type="InterPro" id="IPR036770">
    <property type="entry name" value="Ankyrin_rpt-contain_sf"/>
</dbReference>
<keyword evidence="5 7" id="KW-0040">ANK repeat</keyword>
<sequence>MLAKGVDSSGRIPLHYAALYGHHDTVKLLLKHDPSTAYQPDANGSFPIHIAASRGNVPIIDQILKQCPGTDELLDEWGRNFLHVAFKRGKLDVVKKIISKRPDLRKLLNDEDNAHSYEDTSCLLSVTLEGNTVLHIVANRGHLEIAKKICRKEISLLVAANTRLDTPLYCAARAGDDKMVSLIIQFAREGEIEKKRVLRAKNRDEANALHEAAKYNHRSVAKVLMEEDAGLASMPNSIGMSPLYLAIAAGSLDVAKALLRSSSSEKASPASYGGPNKKTALHAAVLLSREITEDILQWKPMLAKGVDCSGRIPLHYVASDGHHDMAKLLLKHDPSTAFLSDANGLFPIHIAAMMGNITIVDQILKQCPDADELLDQDGKNFLHVAFESGKLDVVRKIISKRPDLKKLLNDQDNKGNTPLHTAVKYNDQGSVHFLLRDKTVCINVINHDGFTPLDLAYSMSVEDQQFQRNAAEVSYIASCLAFTKAVSGPRELHDSESGKLSTGETKEKLSGDDKFKKLPRIEVDFGRDYVLVSLLIATVTFAAGFTVPGGYVADDHPGRGTAVLAKEYAFKVFLVSDATALVCSLVATSWLIIAGMSTTNIDTRRRANLGAINCLRVASLGMSAAFAMGICVMLPPSCKRVSILLCFIVLGFPLLHGLVSNYDSRSFLKTMSIRQEYRECICPTRHPHDKKRLGLPWPGGRAIWLPLTRLGTYAIFFLLAML</sequence>
<dbReference type="PROSITE" id="PS50088">
    <property type="entry name" value="ANK_REPEAT"/>
    <property type="match status" value="5"/>
</dbReference>
<evidence type="ECO:0000313" key="11">
    <source>
        <dbReference type="RefSeq" id="XP_038976226.1"/>
    </source>
</evidence>